<accession>A0A5J4U2Q9</accession>
<dbReference type="Proteomes" id="UP000324800">
    <property type="component" value="Unassembled WGS sequence"/>
</dbReference>
<protein>
    <submittedName>
        <fullName evidence="2">Uncharacterized protein</fullName>
    </submittedName>
</protein>
<feature type="compositionally biased region" description="Polar residues" evidence="1">
    <location>
        <begin position="105"/>
        <end position="116"/>
    </location>
</feature>
<gene>
    <name evidence="2" type="ORF">EZS28_039894</name>
</gene>
<evidence type="ECO:0000313" key="3">
    <source>
        <dbReference type="Proteomes" id="UP000324800"/>
    </source>
</evidence>
<sequence>MDKSQPRIHWSQLSVEQIEAFLNEAIANKDLELATHWRYILYLKMLNQPSCQSVTSSKQIIIESRFVGHKFALAQQSSNLWFQPMAAQHRFHTNIKSDNGLDVPSDSNTYKSNTPDLTQPGAVKFAGNVTVKR</sequence>
<comment type="caution">
    <text evidence="2">The sequence shown here is derived from an EMBL/GenBank/DDBJ whole genome shotgun (WGS) entry which is preliminary data.</text>
</comment>
<dbReference type="EMBL" id="SNRW01021479">
    <property type="protein sequence ID" value="KAA6364579.1"/>
    <property type="molecule type" value="Genomic_DNA"/>
</dbReference>
<feature type="region of interest" description="Disordered" evidence="1">
    <location>
        <begin position="96"/>
        <end position="116"/>
    </location>
</feature>
<evidence type="ECO:0000256" key="1">
    <source>
        <dbReference type="SAM" id="MobiDB-lite"/>
    </source>
</evidence>
<reference evidence="2 3" key="1">
    <citation type="submission" date="2019-03" db="EMBL/GenBank/DDBJ databases">
        <title>Single cell metagenomics reveals metabolic interactions within the superorganism composed of flagellate Streblomastix strix and complex community of Bacteroidetes bacteria on its surface.</title>
        <authorList>
            <person name="Treitli S.C."/>
            <person name="Kolisko M."/>
            <person name="Husnik F."/>
            <person name="Keeling P."/>
            <person name="Hampl V."/>
        </authorList>
    </citation>
    <scope>NUCLEOTIDE SEQUENCE [LARGE SCALE GENOMIC DNA]</scope>
    <source>
        <strain evidence="2">ST1C</strain>
    </source>
</reference>
<name>A0A5J4U2Q9_9EUKA</name>
<dbReference type="AlphaFoldDB" id="A0A5J4U2Q9"/>
<organism evidence="2 3">
    <name type="scientific">Streblomastix strix</name>
    <dbReference type="NCBI Taxonomy" id="222440"/>
    <lineage>
        <taxon>Eukaryota</taxon>
        <taxon>Metamonada</taxon>
        <taxon>Preaxostyla</taxon>
        <taxon>Oxymonadida</taxon>
        <taxon>Streblomastigidae</taxon>
        <taxon>Streblomastix</taxon>
    </lineage>
</organism>
<proteinExistence type="predicted"/>
<evidence type="ECO:0000313" key="2">
    <source>
        <dbReference type="EMBL" id="KAA6364579.1"/>
    </source>
</evidence>